<dbReference type="EMBL" id="KN847531">
    <property type="protein sequence ID" value="KIW08155.1"/>
    <property type="molecule type" value="Genomic_DNA"/>
</dbReference>
<keyword evidence="3 6" id="KW-1133">Transmembrane helix</keyword>
<evidence type="ECO:0000256" key="2">
    <source>
        <dbReference type="ARBA" id="ARBA00022692"/>
    </source>
</evidence>
<feature type="transmembrane region" description="Helical" evidence="6">
    <location>
        <begin position="143"/>
        <end position="164"/>
    </location>
</feature>
<name>A0A0D2ANQ2_9PEZI</name>
<feature type="transmembrane region" description="Helical" evidence="6">
    <location>
        <begin position="67"/>
        <end position="93"/>
    </location>
</feature>
<protein>
    <recommendedName>
        <fullName evidence="7">Rhodopsin domain-containing protein</fullName>
    </recommendedName>
</protein>
<dbReference type="GeneID" id="27309061"/>
<dbReference type="AlphaFoldDB" id="A0A0D2ANQ2"/>
<dbReference type="OrthoDB" id="4682787at2759"/>
<dbReference type="InParanoid" id="A0A0D2ANQ2"/>
<dbReference type="Proteomes" id="UP000053259">
    <property type="component" value="Unassembled WGS sequence"/>
</dbReference>
<feature type="transmembrane region" description="Helical" evidence="6">
    <location>
        <begin position="32"/>
        <end position="55"/>
    </location>
</feature>
<keyword evidence="9" id="KW-1185">Reference proteome</keyword>
<gene>
    <name evidence="8" type="ORF">PV09_01088</name>
</gene>
<dbReference type="InterPro" id="IPR049326">
    <property type="entry name" value="Rhodopsin_dom_fungi"/>
</dbReference>
<dbReference type="PANTHER" id="PTHR33048:SF96">
    <property type="entry name" value="INTEGRAL MEMBRANE PROTEIN"/>
    <property type="match status" value="1"/>
</dbReference>
<dbReference type="RefSeq" id="XP_016218024.1">
    <property type="nucleotide sequence ID" value="XM_016353929.1"/>
</dbReference>
<reference evidence="8 9" key="1">
    <citation type="submission" date="2015-01" db="EMBL/GenBank/DDBJ databases">
        <title>The Genome Sequence of Ochroconis gallopava CBS43764.</title>
        <authorList>
            <consortium name="The Broad Institute Genomics Platform"/>
            <person name="Cuomo C."/>
            <person name="de Hoog S."/>
            <person name="Gorbushina A."/>
            <person name="Stielow B."/>
            <person name="Teixiera M."/>
            <person name="Abouelleil A."/>
            <person name="Chapman S.B."/>
            <person name="Priest M."/>
            <person name="Young S.K."/>
            <person name="Wortman J."/>
            <person name="Nusbaum C."/>
            <person name="Birren B."/>
        </authorList>
    </citation>
    <scope>NUCLEOTIDE SEQUENCE [LARGE SCALE GENOMIC DNA]</scope>
    <source>
        <strain evidence="8 9">CBS 43764</strain>
    </source>
</reference>
<feature type="transmembrane region" description="Helical" evidence="6">
    <location>
        <begin position="228"/>
        <end position="247"/>
    </location>
</feature>
<comment type="similarity">
    <text evidence="5">Belongs to the SAT4 family.</text>
</comment>
<keyword evidence="4 6" id="KW-0472">Membrane</keyword>
<evidence type="ECO:0000256" key="6">
    <source>
        <dbReference type="SAM" id="Phobius"/>
    </source>
</evidence>
<evidence type="ECO:0000256" key="5">
    <source>
        <dbReference type="ARBA" id="ARBA00038359"/>
    </source>
</evidence>
<dbReference type="PANTHER" id="PTHR33048">
    <property type="entry name" value="PTH11-LIKE INTEGRAL MEMBRANE PROTEIN (AFU_ORTHOLOGUE AFUA_5G11245)"/>
    <property type="match status" value="1"/>
</dbReference>
<evidence type="ECO:0000313" key="9">
    <source>
        <dbReference type="Proteomes" id="UP000053259"/>
    </source>
</evidence>
<feature type="transmembrane region" description="Helical" evidence="6">
    <location>
        <begin position="195"/>
        <end position="216"/>
    </location>
</feature>
<feature type="transmembrane region" description="Helical" evidence="6">
    <location>
        <begin position="105"/>
        <end position="131"/>
    </location>
</feature>
<organism evidence="8 9">
    <name type="scientific">Verruconis gallopava</name>
    <dbReference type="NCBI Taxonomy" id="253628"/>
    <lineage>
        <taxon>Eukaryota</taxon>
        <taxon>Fungi</taxon>
        <taxon>Dikarya</taxon>
        <taxon>Ascomycota</taxon>
        <taxon>Pezizomycotina</taxon>
        <taxon>Dothideomycetes</taxon>
        <taxon>Pleosporomycetidae</taxon>
        <taxon>Venturiales</taxon>
        <taxon>Sympoventuriaceae</taxon>
        <taxon>Verruconis</taxon>
    </lineage>
</organism>
<dbReference type="VEuPathDB" id="FungiDB:PV09_01088"/>
<dbReference type="HOGENOM" id="CLU_633407_0_0_1"/>
<feature type="transmembrane region" description="Helical" evidence="6">
    <location>
        <begin position="267"/>
        <end position="287"/>
    </location>
</feature>
<keyword evidence="2 6" id="KW-0812">Transmembrane</keyword>
<comment type="subcellular location">
    <subcellularLocation>
        <location evidence="1">Membrane</location>
        <topology evidence="1">Multi-pass membrane protein</topology>
    </subcellularLocation>
</comment>
<feature type="domain" description="Rhodopsin" evidence="7">
    <location>
        <begin position="51"/>
        <end position="292"/>
    </location>
</feature>
<proteinExistence type="inferred from homology"/>
<accession>A0A0D2ANQ2</accession>
<evidence type="ECO:0000259" key="7">
    <source>
        <dbReference type="Pfam" id="PF20684"/>
    </source>
</evidence>
<evidence type="ECO:0000256" key="1">
    <source>
        <dbReference type="ARBA" id="ARBA00004141"/>
    </source>
</evidence>
<evidence type="ECO:0000313" key="8">
    <source>
        <dbReference type="EMBL" id="KIW08155.1"/>
    </source>
</evidence>
<dbReference type="GO" id="GO:0016020">
    <property type="term" value="C:membrane"/>
    <property type="evidence" value="ECO:0007669"/>
    <property type="project" value="UniProtKB-SubCell"/>
</dbReference>
<dbReference type="Pfam" id="PF20684">
    <property type="entry name" value="Fung_rhodopsin"/>
    <property type="match status" value="1"/>
</dbReference>
<dbReference type="InterPro" id="IPR052337">
    <property type="entry name" value="SAT4-like"/>
</dbReference>
<evidence type="ECO:0000256" key="4">
    <source>
        <dbReference type="ARBA" id="ARBA00023136"/>
    </source>
</evidence>
<evidence type="ECO:0000256" key="3">
    <source>
        <dbReference type="ARBA" id="ARBA00022989"/>
    </source>
</evidence>
<sequence length="433" mass="47320">MVPPTVFGQIVERTAIPADALPVKVGTYEQGISVQVTCGVFMSLSWIAVILRFYTRGVLVRNIGADDIWILLAVIFFTVYNVSCIVCAGATMGDGYLRIGNVDAAFNWLMAAESFYVVTMCALKVSVSIFFLRVMIKPWQRKIVYASLLLATLINIAYFFLIVFQCGVPRGGMSFLIKQLAKKCLTPAQFLGVSYTHGAISSVTDIVFALLPFTVLRESKLRTRERATVVAILALAAIGGVASMVRLNYVSRLATAVETWFADANLVAIWSAIEPGLGICASSLATLRPLFRGIFGTNSSFSNSSFHATQYARFPSLKSGSTRVEELPVRKDESNESFEFIQTGFANARFSLPPPPHQIIPKEPWRPSASTDRSGMTSRIGKAEELLGEDLSNIISPRLGNSVSCEGPSDAIRAHPHRCSSICKLHGRRPTKS</sequence>